<keyword evidence="9" id="KW-1185">Reference proteome</keyword>
<dbReference type="InterPro" id="IPR001020">
    <property type="entry name" value="PTS_HPr_His_P_site"/>
</dbReference>
<evidence type="ECO:0000256" key="2">
    <source>
        <dbReference type="ARBA" id="ARBA00004496"/>
    </source>
</evidence>
<dbReference type="PROSITE" id="PS00369">
    <property type="entry name" value="PTS_HPR_HIS"/>
    <property type="match status" value="1"/>
</dbReference>
<dbReference type="RefSeq" id="WP_075528722.1">
    <property type="nucleotide sequence ID" value="NZ_CP017560.1"/>
</dbReference>
<evidence type="ECO:0000256" key="1">
    <source>
        <dbReference type="ARBA" id="ARBA00003681"/>
    </source>
</evidence>
<organism evidence="8 9">
    <name type="scientific">Sporosarcina ureilytica</name>
    <dbReference type="NCBI Taxonomy" id="298596"/>
    <lineage>
        <taxon>Bacteria</taxon>
        <taxon>Bacillati</taxon>
        <taxon>Bacillota</taxon>
        <taxon>Bacilli</taxon>
        <taxon>Bacillales</taxon>
        <taxon>Caryophanaceae</taxon>
        <taxon>Sporosarcina</taxon>
    </lineage>
</organism>
<dbReference type="Pfam" id="PF00381">
    <property type="entry name" value="PTS-HPr"/>
    <property type="match status" value="1"/>
</dbReference>
<dbReference type="InterPro" id="IPR050399">
    <property type="entry name" value="HPr"/>
</dbReference>
<dbReference type="SUPFAM" id="SSF55594">
    <property type="entry name" value="HPr-like"/>
    <property type="match status" value="1"/>
</dbReference>
<evidence type="ECO:0000256" key="6">
    <source>
        <dbReference type="ARBA" id="ARBA00022683"/>
    </source>
</evidence>
<dbReference type="InterPro" id="IPR000032">
    <property type="entry name" value="HPr-like"/>
</dbReference>
<name>A0A1D8JIN6_9BACL</name>
<dbReference type="PRINTS" id="PR00107">
    <property type="entry name" value="PHOSPHOCPHPR"/>
</dbReference>
<dbReference type="EMBL" id="CP017560">
    <property type="protein sequence ID" value="AOV08556.1"/>
    <property type="molecule type" value="Genomic_DNA"/>
</dbReference>
<keyword evidence="5" id="KW-0813">Transport</keyword>
<keyword evidence="5" id="KW-0762">Sugar transport</keyword>
<evidence type="ECO:0000259" key="7">
    <source>
        <dbReference type="PROSITE" id="PS51350"/>
    </source>
</evidence>
<sequence length="88" mass="9260">MVEKQFTVIDAAGIHARPASVLVSTANKFQSDIHLVHNGKDVNLKSILGVMSLGIGSGAEFSIRATGADAEEALVELEKTLQNEGLAK</sequence>
<evidence type="ECO:0000256" key="4">
    <source>
        <dbReference type="ARBA" id="ARBA00022490"/>
    </source>
</evidence>
<dbReference type="NCBIfam" id="NF010352">
    <property type="entry name" value="PRK13780.1"/>
    <property type="match status" value="1"/>
</dbReference>
<accession>A0A1D8JIN6</accession>
<dbReference type="GO" id="GO:0005737">
    <property type="term" value="C:cytoplasm"/>
    <property type="evidence" value="ECO:0007669"/>
    <property type="project" value="UniProtKB-SubCell"/>
</dbReference>
<dbReference type="PANTHER" id="PTHR33705">
    <property type="entry name" value="PHOSPHOCARRIER PROTEIN HPR"/>
    <property type="match status" value="1"/>
</dbReference>
<keyword evidence="6" id="KW-0598">Phosphotransferase system</keyword>
<dbReference type="KEGG" id="surl:BI350_14110"/>
<keyword evidence="4" id="KW-0963">Cytoplasm</keyword>
<dbReference type="PROSITE" id="PS51350">
    <property type="entry name" value="PTS_HPR_DOM"/>
    <property type="match status" value="1"/>
</dbReference>
<gene>
    <name evidence="8" type="ORF">BI350_14110</name>
</gene>
<evidence type="ECO:0000313" key="8">
    <source>
        <dbReference type="EMBL" id="AOV08556.1"/>
    </source>
</evidence>
<reference evidence="8 9" key="1">
    <citation type="submission" date="2016-09" db="EMBL/GenBank/DDBJ databases">
        <title>Complete genome sequence of the Lysinibacillus sphaericus LMG 22257, a specie of Bacillus with ureolytic activity that can effectively biodeposit calcium carbonate.</title>
        <authorList>
            <person name="Yan W."/>
        </authorList>
    </citation>
    <scope>NUCLEOTIDE SEQUENCE [LARGE SCALE GENOMIC DNA]</scope>
    <source>
        <strain evidence="8 9">LMG 22257</strain>
    </source>
</reference>
<dbReference type="Gene3D" id="3.30.1340.10">
    <property type="entry name" value="HPr-like"/>
    <property type="match status" value="1"/>
</dbReference>
<dbReference type="InterPro" id="IPR035895">
    <property type="entry name" value="HPr-like_sf"/>
</dbReference>
<evidence type="ECO:0000313" key="9">
    <source>
        <dbReference type="Proteomes" id="UP000185746"/>
    </source>
</evidence>
<protein>
    <recommendedName>
        <fullName evidence="3">Phosphocarrier protein HPr</fullName>
    </recommendedName>
</protein>
<dbReference type="CDD" id="cd00367">
    <property type="entry name" value="PTS-HPr_like"/>
    <property type="match status" value="1"/>
</dbReference>
<comment type="function">
    <text evidence="1">General (non sugar-specific) component of the phosphoenolpyruvate-dependent sugar phosphotransferase system (sugar PTS). This major carbohydrate active-transport system catalyzes the phosphorylation of incoming sugar substrates concomitantly with their translocation across the cell membrane. The phosphoryl group from phosphoenolpyruvate (PEP) is transferred to the phosphoryl carrier protein HPr by enzyme I. Phospho-HPr then transfers it to the PTS EIIA domain.</text>
</comment>
<dbReference type="PROSITE" id="PS00589">
    <property type="entry name" value="PTS_HPR_SER"/>
    <property type="match status" value="1"/>
</dbReference>
<proteinExistence type="predicted"/>
<dbReference type="PANTHER" id="PTHR33705:SF2">
    <property type="entry name" value="PHOSPHOCARRIER PROTEIN NPR"/>
    <property type="match status" value="1"/>
</dbReference>
<evidence type="ECO:0000256" key="3">
    <source>
        <dbReference type="ARBA" id="ARBA00020422"/>
    </source>
</evidence>
<dbReference type="Proteomes" id="UP000185746">
    <property type="component" value="Chromosome"/>
</dbReference>
<feature type="domain" description="HPr" evidence="7">
    <location>
        <begin position="1"/>
        <end position="88"/>
    </location>
</feature>
<dbReference type="GO" id="GO:0009401">
    <property type="term" value="P:phosphoenolpyruvate-dependent sugar phosphotransferase system"/>
    <property type="evidence" value="ECO:0007669"/>
    <property type="project" value="UniProtKB-KW"/>
</dbReference>
<dbReference type="InterPro" id="IPR002114">
    <property type="entry name" value="PTS_HPr_Ser_P_site"/>
</dbReference>
<evidence type="ECO:0000256" key="5">
    <source>
        <dbReference type="ARBA" id="ARBA00022597"/>
    </source>
</evidence>
<dbReference type="NCBIfam" id="TIGR01003">
    <property type="entry name" value="PTS_HPr_family"/>
    <property type="match status" value="1"/>
</dbReference>
<dbReference type="AlphaFoldDB" id="A0A1D8JIN6"/>
<comment type="subcellular location">
    <subcellularLocation>
        <location evidence="2">Cytoplasm</location>
    </subcellularLocation>
</comment>